<dbReference type="SMART" id="SM00382">
    <property type="entry name" value="AAA"/>
    <property type="match status" value="2"/>
</dbReference>
<evidence type="ECO:0000259" key="4">
    <source>
        <dbReference type="PROSITE" id="PS50893"/>
    </source>
</evidence>
<dbReference type="PANTHER" id="PTHR42855:SF2">
    <property type="entry name" value="DRUG RESISTANCE ABC TRANSPORTER,ATP-BINDING PROTEIN"/>
    <property type="match status" value="1"/>
</dbReference>
<dbReference type="Gene3D" id="3.40.50.300">
    <property type="entry name" value="P-loop containing nucleotide triphosphate hydrolases"/>
    <property type="match status" value="2"/>
</dbReference>
<keyword evidence="2" id="KW-0067">ATP-binding</keyword>
<evidence type="ECO:0000313" key="6">
    <source>
        <dbReference type="Proteomes" id="UP000069902"/>
    </source>
</evidence>
<dbReference type="InterPro" id="IPR017871">
    <property type="entry name" value="ABC_transporter-like_CS"/>
</dbReference>
<evidence type="ECO:0000256" key="1">
    <source>
        <dbReference type="ARBA" id="ARBA00022741"/>
    </source>
</evidence>
<dbReference type="InterPro" id="IPR051309">
    <property type="entry name" value="ABCF_ATPase"/>
</dbReference>
<evidence type="ECO:0000313" key="5">
    <source>
        <dbReference type="EMBL" id="CUI17968.1"/>
    </source>
</evidence>
<reference evidence="6" key="1">
    <citation type="submission" date="2015-09" db="EMBL/GenBank/DDBJ databases">
        <authorList>
            <person name="Bertelli C."/>
        </authorList>
    </citation>
    <scope>NUCLEOTIDE SEQUENCE [LARGE SCALE GENOMIC DNA]</scope>
    <source>
        <strain evidence="6">KNic</strain>
    </source>
</reference>
<dbReference type="FunFam" id="3.40.50.300:FF:000011">
    <property type="entry name" value="Putative ABC transporter ATP-binding component"/>
    <property type="match status" value="1"/>
</dbReference>
<gene>
    <name evidence="5" type="ORF">PNK_2372</name>
</gene>
<dbReference type="Proteomes" id="UP000069902">
    <property type="component" value="Chromosome cPNK"/>
</dbReference>
<evidence type="ECO:0000256" key="3">
    <source>
        <dbReference type="SAM" id="Coils"/>
    </source>
</evidence>
<dbReference type="Pfam" id="PF12848">
    <property type="entry name" value="ABC_tran_Xtn"/>
    <property type="match status" value="1"/>
</dbReference>
<organism evidence="5 6">
    <name type="scientific">Candidatus Protochlamydia naegleriophila</name>
    <dbReference type="NCBI Taxonomy" id="389348"/>
    <lineage>
        <taxon>Bacteria</taxon>
        <taxon>Pseudomonadati</taxon>
        <taxon>Chlamydiota</taxon>
        <taxon>Chlamydiia</taxon>
        <taxon>Parachlamydiales</taxon>
        <taxon>Parachlamydiaceae</taxon>
        <taxon>Candidatus Protochlamydia</taxon>
    </lineage>
</organism>
<dbReference type="EMBL" id="LN879502">
    <property type="protein sequence ID" value="CUI17968.1"/>
    <property type="molecule type" value="Genomic_DNA"/>
</dbReference>
<dbReference type="KEGG" id="pnl:PNK_2372"/>
<proteinExistence type="predicted"/>
<keyword evidence="3" id="KW-0175">Coiled coil</keyword>
<dbReference type="InParanoid" id="A0A0U5EUN6"/>
<dbReference type="GO" id="GO:0005524">
    <property type="term" value="F:ATP binding"/>
    <property type="evidence" value="ECO:0007669"/>
    <property type="project" value="UniProtKB-KW"/>
</dbReference>
<keyword evidence="1" id="KW-0547">Nucleotide-binding</keyword>
<keyword evidence="5" id="KW-0378">Hydrolase</keyword>
<feature type="domain" description="ABC transporter" evidence="4">
    <location>
        <begin position="6"/>
        <end position="249"/>
    </location>
</feature>
<accession>A0A0U5EUN6</accession>
<dbReference type="STRING" id="389348.PNK_2372"/>
<dbReference type="NCBIfam" id="NF000355">
    <property type="entry name" value="ribo_prot_ABC_F"/>
    <property type="match status" value="1"/>
</dbReference>
<evidence type="ECO:0000256" key="2">
    <source>
        <dbReference type="ARBA" id="ARBA00022840"/>
    </source>
</evidence>
<dbReference type="RefSeq" id="WP_059062206.1">
    <property type="nucleotide sequence ID" value="NZ_LN879502.1"/>
</dbReference>
<dbReference type="GO" id="GO:0016887">
    <property type="term" value="F:ATP hydrolysis activity"/>
    <property type="evidence" value="ECO:0007669"/>
    <property type="project" value="InterPro"/>
</dbReference>
<feature type="coiled-coil region" evidence="3">
    <location>
        <begin position="238"/>
        <end position="265"/>
    </location>
</feature>
<protein>
    <submittedName>
        <fullName evidence="5">ABC transporter, ATPase subunit</fullName>
        <ecNumber evidence="5">3.6.3.-</ecNumber>
    </submittedName>
</protein>
<dbReference type="InterPro" id="IPR003593">
    <property type="entry name" value="AAA+_ATPase"/>
</dbReference>
<dbReference type="InterPro" id="IPR032781">
    <property type="entry name" value="ABC_tran_Xtn"/>
</dbReference>
<sequence>MTRLLIQFSHFFKSFASHSLFEDISLSINRGDLLAIVGENGAGKTTLLQLLAGNLKPDSGHFSKAADLSIGFLPQEIVIADPSISVRAYIESADLTDLEKQMTLYLESDQLIKWAELHANYEALGGYRRAPVEKVLEGLKLDSSLLELPMANLSSGQKVRTALAKALIDNPALLLLDEPTNHLDQEMVQWLKAILHQREGASVIVSHDRAFLNSTCNRLVEIKNGRLISYGGNYDFYLNEQERLLERQLKAYESQEEERSLLKQKIKSLTFSKKKANPAKDRNIMCYDARGEYHQKSLQHNLDGLKARLAKIEANLLPHPIPKGIKGLRFNPAQLSVSVVIELDKATKSYGNKVLFSGFSKIISNGDRIIVNGANGAGKTTLLRCIAGLTALDGGKIKWAQNAKVAYLDQEGELLPMDKTALEYFEEQFNLNEEEVRRELHKAALGGADLLRRPLSTLSAGQRKRLSLLSLILARPNVLLLDEPTNHLDLKTLEAFERALLDFEGAILAVSHDATFIDKIATETWEL</sequence>
<dbReference type="AlphaFoldDB" id="A0A0U5EUN6"/>
<dbReference type="Pfam" id="PF00005">
    <property type="entry name" value="ABC_tran"/>
    <property type="match status" value="2"/>
</dbReference>
<dbReference type="PROSITE" id="PS00211">
    <property type="entry name" value="ABC_TRANSPORTER_1"/>
    <property type="match status" value="1"/>
</dbReference>
<dbReference type="PANTHER" id="PTHR42855">
    <property type="entry name" value="ABC TRANSPORTER ATP-BINDING SUBUNIT"/>
    <property type="match status" value="1"/>
</dbReference>
<dbReference type="PROSITE" id="PS50893">
    <property type="entry name" value="ABC_TRANSPORTER_2"/>
    <property type="match status" value="2"/>
</dbReference>
<dbReference type="InterPro" id="IPR003439">
    <property type="entry name" value="ABC_transporter-like_ATP-bd"/>
</dbReference>
<dbReference type="CDD" id="cd03221">
    <property type="entry name" value="ABCF_EF-3"/>
    <property type="match status" value="2"/>
</dbReference>
<name>A0A0U5EUN6_9BACT</name>
<keyword evidence="6" id="KW-1185">Reference proteome</keyword>
<dbReference type="SUPFAM" id="SSF52540">
    <property type="entry name" value="P-loop containing nucleoside triphosphate hydrolases"/>
    <property type="match status" value="2"/>
</dbReference>
<dbReference type="EC" id="3.6.3.-" evidence="5"/>
<dbReference type="PATRIC" id="fig|389348.3.peg.2661"/>
<feature type="domain" description="ABC transporter" evidence="4">
    <location>
        <begin position="341"/>
        <end position="527"/>
    </location>
</feature>
<dbReference type="InterPro" id="IPR027417">
    <property type="entry name" value="P-loop_NTPase"/>
</dbReference>